<dbReference type="STRING" id="7260.B4NCJ0"/>
<gene>
    <name evidence="7" type="primary">Dwil\GK25864</name>
    <name evidence="7" type="ORF">Dwil_GK25864</name>
</gene>
<dbReference type="InterPro" id="IPR042451">
    <property type="entry name" value="ZPR1_A/B_dom"/>
</dbReference>
<keyword evidence="4" id="KW-0862">Zinc</keyword>
<dbReference type="GO" id="GO:0005634">
    <property type="term" value="C:nucleus"/>
    <property type="evidence" value="ECO:0007669"/>
    <property type="project" value="TreeGrafter"/>
</dbReference>
<feature type="domain" description="Zinc finger ZPR1-type" evidence="6">
    <location>
        <begin position="46"/>
        <end position="204"/>
    </location>
</feature>
<feature type="domain" description="Zinc finger ZPR1-type" evidence="6">
    <location>
        <begin position="268"/>
        <end position="425"/>
    </location>
</feature>
<dbReference type="eggNOG" id="KOG2703">
    <property type="taxonomic scope" value="Eukaryota"/>
</dbReference>
<dbReference type="KEGG" id="dwi:6649093"/>
<evidence type="ECO:0000313" key="7">
    <source>
        <dbReference type="EMBL" id="EDW82549.1"/>
    </source>
</evidence>
<dbReference type="SMR" id="B4NCJ0"/>
<feature type="compositionally biased region" description="Polar residues" evidence="5">
    <location>
        <begin position="11"/>
        <end position="20"/>
    </location>
</feature>
<dbReference type="SMART" id="SM00709">
    <property type="entry name" value="Zpr1"/>
    <property type="match status" value="2"/>
</dbReference>
<keyword evidence="8" id="KW-1185">Reference proteome</keyword>
<dbReference type="InterPro" id="IPR004457">
    <property type="entry name" value="Znf_ZPR1"/>
</dbReference>
<sequence length="471" mass="52625">MLSTADVAPSGTDTVPTSTEQEQEPKQPIFQAINAEQGEEVVEIESACMSCFQTGITRLLPTKIPFFREVVLMSFKCEHCGFTNNEMQSASEIQKSGIRIELEVNTESDLNRRVVRSDNSSIIIPEVELEIPVQSQKGEVTTVEGIIERTITGLSQDQEKRRIDHPTEAASIDAYIDRLREVKLVKSPFHLHLEDISGNSFIENPLAPAADPQLKVSHFTRSQKQNEELGLYAQNHELPDADAHLLKPIAEDEWPIENLHGEVLQFATNCPNCQAPCETNMKLTKIPHFKEVVIMATVCSQCGHKTNEVKSGGGVEPQGIRFKVRISTKEDLTRDVLKSETCSLSIPELEMEVGPHALCGRFTTVEGLLVAMRDQLDGTFFHDSADDTSKEQMTRFLNSFDAVMNLERVITLILEDPAGNTYVQSLNDDTDKNGIAVADDQLVVEHYDRSYDDNEDLGLNDMKTENYEKDA</sequence>
<comment type="similarity">
    <text evidence="1">Belongs to the ZPR1 family.</text>
</comment>
<protein>
    <recommendedName>
        <fullName evidence="6">Zinc finger ZPR1-type domain-containing protein</fullName>
    </recommendedName>
</protein>
<dbReference type="AlphaFoldDB" id="B4NCJ0"/>
<dbReference type="Gene3D" id="2.60.120.1040">
    <property type="entry name" value="ZPR1, A/B domain"/>
    <property type="match status" value="2"/>
</dbReference>
<dbReference type="FunFam" id="2.20.25.420:FF:000001">
    <property type="entry name" value="Zinc finger protein ZPR1"/>
    <property type="match status" value="1"/>
</dbReference>
<dbReference type="OMA" id="FREVVIM"/>
<evidence type="ECO:0000259" key="6">
    <source>
        <dbReference type="SMART" id="SM00709"/>
    </source>
</evidence>
<dbReference type="Proteomes" id="UP000007798">
    <property type="component" value="Unassembled WGS sequence"/>
</dbReference>
<evidence type="ECO:0000256" key="3">
    <source>
        <dbReference type="ARBA" id="ARBA00022771"/>
    </source>
</evidence>
<dbReference type="OrthoDB" id="308464at2759"/>
<dbReference type="InParanoid" id="B4NCJ0"/>
<dbReference type="FunCoup" id="B4NCJ0">
    <property type="interactions" value="2559"/>
</dbReference>
<dbReference type="GO" id="GO:0008270">
    <property type="term" value="F:zinc ion binding"/>
    <property type="evidence" value="ECO:0007669"/>
    <property type="project" value="UniProtKB-KW"/>
</dbReference>
<organism evidence="7 8">
    <name type="scientific">Drosophila willistoni</name>
    <name type="common">Fruit fly</name>
    <dbReference type="NCBI Taxonomy" id="7260"/>
    <lineage>
        <taxon>Eukaryota</taxon>
        <taxon>Metazoa</taxon>
        <taxon>Ecdysozoa</taxon>
        <taxon>Arthropoda</taxon>
        <taxon>Hexapoda</taxon>
        <taxon>Insecta</taxon>
        <taxon>Pterygota</taxon>
        <taxon>Neoptera</taxon>
        <taxon>Endopterygota</taxon>
        <taxon>Diptera</taxon>
        <taxon>Brachycera</taxon>
        <taxon>Muscomorpha</taxon>
        <taxon>Ephydroidea</taxon>
        <taxon>Drosophilidae</taxon>
        <taxon>Drosophila</taxon>
        <taxon>Sophophora</taxon>
    </lineage>
</organism>
<reference evidence="7 8" key="1">
    <citation type="journal article" date="2007" name="Nature">
        <title>Evolution of genes and genomes on the Drosophila phylogeny.</title>
        <authorList>
            <consortium name="Drosophila 12 Genomes Consortium"/>
            <person name="Clark A.G."/>
            <person name="Eisen M.B."/>
            <person name="Smith D.R."/>
            <person name="Bergman C.M."/>
            <person name="Oliver B."/>
            <person name="Markow T.A."/>
            <person name="Kaufman T.C."/>
            <person name="Kellis M."/>
            <person name="Gelbart W."/>
            <person name="Iyer V.N."/>
            <person name="Pollard D.A."/>
            <person name="Sackton T.B."/>
            <person name="Larracuente A.M."/>
            <person name="Singh N.D."/>
            <person name="Abad J.P."/>
            <person name="Abt D.N."/>
            <person name="Adryan B."/>
            <person name="Aguade M."/>
            <person name="Akashi H."/>
            <person name="Anderson W.W."/>
            <person name="Aquadro C.F."/>
            <person name="Ardell D.H."/>
            <person name="Arguello R."/>
            <person name="Artieri C.G."/>
            <person name="Barbash D.A."/>
            <person name="Barker D."/>
            <person name="Barsanti P."/>
            <person name="Batterham P."/>
            <person name="Batzoglou S."/>
            <person name="Begun D."/>
            <person name="Bhutkar A."/>
            <person name="Blanco E."/>
            <person name="Bosak S.A."/>
            <person name="Bradley R.K."/>
            <person name="Brand A.D."/>
            <person name="Brent M.R."/>
            <person name="Brooks A.N."/>
            <person name="Brown R.H."/>
            <person name="Butlin R.K."/>
            <person name="Caggese C."/>
            <person name="Calvi B.R."/>
            <person name="Bernardo de Carvalho A."/>
            <person name="Caspi A."/>
            <person name="Castrezana S."/>
            <person name="Celniker S.E."/>
            <person name="Chang J.L."/>
            <person name="Chapple C."/>
            <person name="Chatterji S."/>
            <person name="Chinwalla A."/>
            <person name="Civetta A."/>
            <person name="Clifton S.W."/>
            <person name="Comeron J.M."/>
            <person name="Costello J.C."/>
            <person name="Coyne J.A."/>
            <person name="Daub J."/>
            <person name="David R.G."/>
            <person name="Delcher A.L."/>
            <person name="Delehaunty K."/>
            <person name="Do C.B."/>
            <person name="Ebling H."/>
            <person name="Edwards K."/>
            <person name="Eickbush T."/>
            <person name="Evans J.D."/>
            <person name="Filipski A."/>
            <person name="Findeiss S."/>
            <person name="Freyhult E."/>
            <person name="Fulton L."/>
            <person name="Fulton R."/>
            <person name="Garcia A.C."/>
            <person name="Gardiner A."/>
            <person name="Garfield D.A."/>
            <person name="Garvin B.E."/>
            <person name="Gibson G."/>
            <person name="Gilbert D."/>
            <person name="Gnerre S."/>
            <person name="Godfrey J."/>
            <person name="Good R."/>
            <person name="Gotea V."/>
            <person name="Gravely B."/>
            <person name="Greenberg A.J."/>
            <person name="Griffiths-Jones S."/>
            <person name="Gross S."/>
            <person name="Guigo R."/>
            <person name="Gustafson E.A."/>
            <person name="Haerty W."/>
            <person name="Hahn M.W."/>
            <person name="Halligan D.L."/>
            <person name="Halpern A.L."/>
            <person name="Halter G.M."/>
            <person name="Han M.V."/>
            <person name="Heger A."/>
            <person name="Hillier L."/>
            <person name="Hinrichs A.S."/>
            <person name="Holmes I."/>
            <person name="Hoskins R.A."/>
            <person name="Hubisz M.J."/>
            <person name="Hultmark D."/>
            <person name="Huntley M.A."/>
            <person name="Jaffe D.B."/>
            <person name="Jagadeeshan S."/>
            <person name="Jeck W.R."/>
            <person name="Johnson J."/>
            <person name="Jones C.D."/>
            <person name="Jordan W.C."/>
            <person name="Karpen G.H."/>
            <person name="Kataoka E."/>
            <person name="Keightley P.D."/>
            <person name="Kheradpour P."/>
            <person name="Kirkness E.F."/>
            <person name="Koerich L.B."/>
            <person name="Kristiansen K."/>
            <person name="Kudrna D."/>
            <person name="Kulathinal R.J."/>
            <person name="Kumar S."/>
            <person name="Kwok R."/>
            <person name="Lander E."/>
            <person name="Langley C.H."/>
            <person name="Lapoint R."/>
            <person name="Lazzaro B.P."/>
            <person name="Lee S.J."/>
            <person name="Levesque L."/>
            <person name="Li R."/>
            <person name="Lin C.F."/>
            <person name="Lin M.F."/>
            <person name="Lindblad-Toh K."/>
            <person name="Llopart A."/>
            <person name="Long M."/>
            <person name="Low L."/>
            <person name="Lozovsky E."/>
            <person name="Lu J."/>
            <person name="Luo M."/>
            <person name="Machado C.A."/>
            <person name="Makalowski W."/>
            <person name="Marzo M."/>
            <person name="Matsuda M."/>
            <person name="Matzkin L."/>
            <person name="McAllister B."/>
            <person name="McBride C.S."/>
            <person name="McKernan B."/>
            <person name="McKernan K."/>
            <person name="Mendez-Lago M."/>
            <person name="Minx P."/>
            <person name="Mollenhauer M.U."/>
            <person name="Montooth K."/>
            <person name="Mount S.M."/>
            <person name="Mu X."/>
            <person name="Myers E."/>
            <person name="Negre B."/>
            <person name="Newfeld S."/>
            <person name="Nielsen R."/>
            <person name="Noor M.A."/>
            <person name="O'Grady P."/>
            <person name="Pachter L."/>
            <person name="Papaceit M."/>
            <person name="Parisi M.J."/>
            <person name="Parisi M."/>
            <person name="Parts L."/>
            <person name="Pedersen J.S."/>
            <person name="Pesole G."/>
            <person name="Phillippy A.M."/>
            <person name="Ponting C.P."/>
            <person name="Pop M."/>
            <person name="Porcelli D."/>
            <person name="Powell J.R."/>
            <person name="Prohaska S."/>
            <person name="Pruitt K."/>
            <person name="Puig M."/>
            <person name="Quesneville H."/>
            <person name="Ram K.R."/>
            <person name="Rand D."/>
            <person name="Rasmussen M.D."/>
            <person name="Reed L.K."/>
            <person name="Reenan R."/>
            <person name="Reily A."/>
            <person name="Remington K.A."/>
            <person name="Rieger T.T."/>
            <person name="Ritchie M.G."/>
            <person name="Robin C."/>
            <person name="Rogers Y.H."/>
            <person name="Rohde C."/>
            <person name="Rozas J."/>
            <person name="Rubenfield M.J."/>
            <person name="Ruiz A."/>
            <person name="Russo S."/>
            <person name="Salzberg S.L."/>
            <person name="Sanchez-Gracia A."/>
            <person name="Saranga D.J."/>
            <person name="Sato H."/>
            <person name="Schaeffer S.W."/>
            <person name="Schatz M.C."/>
            <person name="Schlenke T."/>
            <person name="Schwartz R."/>
            <person name="Segarra C."/>
            <person name="Singh R.S."/>
            <person name="Sirot L."/>
            <person name="Sirota M."/>
            <person name="Sisneros N.B."/>
            <person name="Smith C.D."/>
            <person name="Smith T.F."/>
            <person name="Spieth J."/>
            <person name="Stage D.E."/>
            <person name="Stark A."/>
            <person name="Stephan W."/>
            <person name="Strausberg R.L."/>
            <person name="Strempel S."/>
            <person name="Sturgill D."/>
            <person name="Sutton G."/>
            <person name="Sutton G.G."/>
            <person name="Tao W."/>
            <person name="Teichmann S."/>
            <person name="Tobari Y.N."/>
            <person name="Tomimura Y."/>
            <person name="Tsolas J.M."/>
            <person name="Valente V.L."/>
            <person name="Venter E."/>
            <person name="Venter J.C."/>
            <person name="Vicario S."/>
            <person name="Vieira F.G."/>
            <person name="Vilella A.J."/>
            <person name="Villasante A."/>
            <person name="Walenz B."/>
            <person name="Wang J."/>
            <person name="Wasserman M."/>
            <person name="Watts T."/>
            <person name="Wilson D."/>
            <person name="Wilson R.K."/>
            <person name="Wing R.A."/>
            <person name="Wolfner M.F."/>
            <person name="Wong A."/>
            <person name="Wong G.K."/>
            <person name="Wu C.I."/>
            <person name="Wu G."/>
            <person name="Yamamoto D."/>
            <person name="Yang H.P."/>
            <person name="Yang S.P."/>
            <person name="Yorke J.A."/>
            <person name="Yoshida K."/>
            <person name="Zdobnov E."/>
            <person name="Zhang P."/>
            <person name="Zhang Y."/>
            <person name="Zimin A.V."/>
            <person name="Baldwin J."/>
            <person name="Abdouelleil A."/>
            <person name="Abdulkadir J."/>
            <person name="Abebe A."/>
            <person name="Abera B."/>
            <person name="Abreu J."/>
            <person name="Acer S.C."/>
            <person name="Aftuck L."/>
            <person name="Alexander A."/>
            <person name="An P."/>
            <person name="Anderson E."/>
            <person name="Anderson S."/>
            <person name="Arachi H."/>
            <person name="Azer M."/>
            <person name="Bachantsang P."/>
            <person name="Barry A."/>
            <person name="Bayul T."/>
            <person name="Berlin A."/>
            <person name="Bessette D."/>
            <person name="Bloom T."/>
            <person name="Blye J."/>
            <person name="Boguslavskiy L."/>
            <person name="Bonnet C."/>
            <person name="Boukhgalter B."/>
            <person name="Bourzgui I."/>
            <person name="Brown A."/>
            <person name="Cahill P."/>
            <person name="Channer S."/>
            <person name="Cheshatsang Y."/>
            <person name="Chuda L."/>
            <person name="Citroen M."/>
            <person name="Collymore A."/>
            <person name="Cooke P."/>
            <person name="Costello M."/>
            <person name="D'Aco K."/>
            <person name="Daza R."/>
            <person name="De Haan G."/>
            <person name="DeGray S."/>
            <person name="DeMaso C."/>
            <person name="Dhargay N."/>
            <person name="Dooley K."/>
            <person name="Dooley E."/>
            <person name="Doricent M."/>
            <person name="Dorje P."/>
            <person name="Dorjee K."/>
            <person name="Dupes A."/>
            <person name="Elong R."/>
            <person name="Falk J."/>
            <person name="Farina A."/>
            <person name="Faro S."/>
            <person name="Ferguson D."/>
            <person name="Fisher S."/>
            <person name="Foley C.D."/>
            <person name="Franke A."/>
            <person name="Friedrich D."/>
            <person name="Gadbois L."/>
            <person name="Gearin G."/>
            <person name="Gearin C.R."/>
            <person name="Giannoukos G."/>
            <person name="Goode T."/>
            <person name="Graham J."/>
            <person name="Grandbois E."/>
            <person name="Grewal S."/>
            <person name="Gyaltsen K."/>
            <person name="Hafez N."/>
            <person name="Hagos B."/>
            <person name="Hall J."/>
            <person name="Henson C."/>
            <person name="Hollinger A."/>
            <person name="Honan T."/>
            <person name="Huard M.D."/>
            <person name="Hughes L."/>
            <person name="Hurhula B."/>
            <person name="Husby M.E."/>
            <person name="Kamat A."/>
            <person name="Kanga B."/>
            <person name="Kashin S."/>
            <person name="Khazanovich D."/>
            <person name="Kisner P."/>
            <person name="Lance K."/>
            <person name="Lara M."/>
            <person name="Lee W."/>
            <person name="Lennon N."/>
            <person name="Letendre F."/>
            <person name="LeVine R."/>
            <person name="Lipovsky A."/>
            <person name="Liu X."/>
            <person name="Liu J."/>
            <person name="Liu S."/>
            <person name="Lokyitsang T."/>
            <person name="Lokyitsang Y."/>
            <person name="Lubonja R."/>
            <person name="Lui A."/>
            <person name="MacDonald P."/>
            <person name="Magnisalis V."/>
            <person name="Maru K."/>
            <person name="Matthews C."/>
            <person name="McCusker W."/>
            <person name="McDonough S."/>
            <person name="Mehta T."/>
            <person name="Meldrim J."/>
            <person name="Meneus L."/>
            <person name="Mihai O."/>
            <person name="Mihalev A."/>
            <person name="Mihova T."/>
            <person name="Mittelman R."/>
            <person name="Mlenga V."/>
            <person name="Montmayeur A."/>
            <person name="Mulrain L."/>
            <person name="Navidi A."/>
            <person name="Naylor J."/>
            <person name="Negash T."/>
            <person name="Nguyen T."/>
            <person name="Nguyen N."/>
            <person name="Nicol R."/>
            <person name="Norbu C."/>
            <person name="Norbu N."/>
            <person name="Novod N."/>
            <person name="O'Neill B."/>
            <person name="Osman S."/>
            <person name="Markiewicz E."/>
            <person name="Oyono O.L."/>
            <person name="Patti C."/>
            <person name="Phunkhang P."/>
            <person name="Pierre F."/>
            <person name="Priest M."/>
            <person name="Raghuraman S."/>
            <person name="Rege F."/>
            <person name="Reyes R."/>
            <person name="Rise C."/>
            <person name="Rogov P."/>
            <person name="Ross K."/>
            <person name="Ryan E."/>
            <person name="Settipalli S."/>
            <person name="Shea T."/>
            <person name="Sherpa N."/>
            <person name="Shi L."/>
            <person name="Shih D."/>
            <person name="Sparrow T."/>
            <person name="Spaulding J."/>
            <person name="Stalker J."/>
            <person name="Stange-Thomann N."/>
            <person name="Stavropoulos S."/>
            <person name="Stone C."/>
            <person name="Strader C."/>
            <person name="Tesfaye S."/>
            <person name="Thomson T."/>
            <person name="Thoulutsang Y."/>
            <person name="Thoulutsang D."/>
            <person name="Topham K."/>
            <person name="Topping I."/>
            <person name="Tsamla T."/>
            <person name="Vassiliev H."/>
            <person name="Vo A."/>
            <person name="Wangchuk T."/>
            <person name="Wangdi T."/>
            <person name="Weiand M."/>
            <person name="Wilkinson J."/>
            <person name="Wilson A."/>
            <person name="Yadav S."/>
            <person name="Young G."/>
            <person name="Yu Q."/>
            <person name="Zembek L."/>
            <person name="Zhong D."/>
            <person name="Zimmer A."/>
            <person name="Zwirko Z."/>
            <person name="Jaffe D.B."/>
            <person name="Alvarez P."/>
            <person name="Brockman W."/>
            <person name="Butler J."/>
            <person name="Chin C."/>
            <person name="Gnerre S."/>
            <person name="Grabherr M."/>
            <person name="Kleber M."/>
            <person name="Mauceli E."/>
            <person name="MacCallum I."/>
        </authorList>
    </citation>
    <scope>NUCLEOTIDE SEQUENCE [LARGE SCALE GENOMIC DNA]</scope>
    <source>
        <strain evidence="8">Tucson 14030-0811.24</strain>
    </source>
</reference>
<feature type="region of interest" description="Disordered" evidence="5">
    <location>
        <begin position="1"/>
        <end position="27"/>
    </location>
</feature>
<dbReference type="FunFam" id="2.20.25.420:FF:000003">
    <property type="entry name" value="zinc finger protein ZPR1"/>
    <property type="match status" value="1"/>
</dbReference>
<accession>B4NCJ0</accession>
<dbReference type="PANTHER" id="PTHR10876">
    <property type="entry name" value="ZINC FINGER PROTEIN ZPR1"/>
    <property type="match status" value="1"/>
</dbReference>
<dbReference type="PhylomeDB" id="B4NCJ0"/>
<dbReference type="FunFam" id="2.60.120.1040:FF:000007">
    <property type="entry name" value="Protein CBG06449"/>
    <property type="match status" value="1"/>
</dbReference>
<dbReference type="Pfam" id="PF22794">
    <property type="entry name" value="jr-ZPR1"/>
    <property type="match status" value="2"/>
</dbReference>
<dbReference type="Pfam" id="PF03367">
    <property type="entry name" value="Zn_ribbon_ZPR1"/>
    <property type="match status" value="2"/>
</dbReference>
<keyword evidence="3" id="KW-0863">Zinc-finger</keyword>
<proteinExistence type="inferred from homology"/>
<dbReference type="InterPro" id="IPR040141">
    <property type="entry name" value="ZPR1"/>
</dbReference>
<evidence type="ECO:0000313" key="8">
    <source>
        <dbReference type="Proteomes" id="UP000007798"/>
    </source>
</evidence>
<name>B4NCJ0_DROWI</name>
<dbReference type="EMBL" id="CH964239">
    <property type="protein sequence ID" value="EDW82549.1"/>
    <property type="molecule type" value="Genomic_DNA"/>
</dbReference>
<evidence type="ECO:0000256" key="2">
    <source>
        <dbReference type="ARBA" id="ARBA00022723"/>
    </source>
</evidence>
<dbReference type="Gene3D" id="2.20.25.420">
    <property type="entry name" value="ZPR1, zinc finger domain"/>
    <property type="match status" value="2"/>
</dbReference>
<keyword evidence="2" id="KW-0479">Metal-binding</keyword>
<dbReference type="InterPro" id="IPR056180">
    <property type="entry name" value="ZPR1_jr_dom"/>
</dbReference>
<evidence type="ECO:0000256" key="4">
    <source>
        <dbReference type="ARBA" id="ARBA00022833"/>
    </source>
</evidence>
<dbReference type="HOGENOM" id="CLU_024138_5_0_1"/>
<dbReference type="PANTHER" id="PTHR10876:SF0">
    <property type="entry name" value="ZINC FINGER PROTEIN ZPR1"/>
    <property type="match status" value="1"/>
</dbReference>
<evidence type="ECO:0000256" key="1">
    <source>
        <dbReference type="ARBA" id="ARBA00008354"/>
    </source>
</evidence>
<dbReference type="InterPro" id="IPR042452">
    <property type="entry name" value="ZPR1_Znf1/2"/>
</dbReference>
<evidence type="ECO:0000256" key="5">
    <source>
        <dbReference type="SAM" id="MobiDB-lite"/>
    </source>
</evidence>
<dbReference type="NCBIfam" id="TIGR00310">
    <property type="entry name" value="ZPR1_znf"/>
    <property type="match status" value="2"/>
</dbReference>